<dbReference type="Proteomes" id="UP000050791">
    <property type="component" value="Unassembled WGS sequence"/>
</dbReference>
<reference evidence="2" key="1">
    <citation type="submission" date="2023-11" db="UniProtKB">
        <authorList>
            <consortium name="WormBaseParasite"/>
        </authorList>
    </citation>
    <scope>IDENTIFICATION</scope>
</reference>
<protein>
    <submittedName>
        <fullName evidence="2">Uncharacterized protein</fullName>
    </submittedName>
</protein>
<accession>A0AA85ARP6</accession>
<evidence type="ECO:0000313" key="2">
    <source>
        <dbReference type="WBParaSite" id="SMTH1_100110.1"/>
    </source>
</evidence>
<proteinExistence type="predicted"/>
<sequence>MYIRLRHVCPLKLLSSVCHNEDRFWESLRLVPLFNSSLSLRILKKFLRYATTLAYHCSDVRSPDYC</sequence>
<name>A0AA85ARP6_9TREM</name>
<evidence type="ECO:0000313" key="1">
    <source>
        <dbReference type="Proteomes" id="UP000050791"/>
    </source>
</evidence>
<dbReference type="AlphaFoldDB" id="A0AA85ARP6"/>
<dbReference type="WBParaSite" id="SMTH1_100110.1">
    <property type="protein sequence ID" value="SMTH1_100110.1"/>
    <property type="gene ID" value="SMTH1_100110"/>
</dbReference>
<organism evidence="1 2">
    <name type="scientific">Schistosoma mattheei</name>
    <dbReference type="NCBI Taxonomy" id="31246"/>
    <lineage>
        <taxon>Eukaryota</taxon>
        <taxon>Metazoa</taxon>
        <taxon>Spiralia</taxon>
        <taxon>Lophotrochozoa</taxon>
        <taxon>Platyhelminthes</taxon>
        <taxon>Trematoda</taxon>
        <taxon>Digenea</taxon>
        <taxon>Strigeidida</taxon>
        <taxon>Schistosomatoidea</taxon>
        <taxon>Schistosomatidae</taxon>
        <taxon>Schistosoma</taxon>
    </lineage>
</organism>